<dbReference type="AlphaFoldDB" id="A0A1W1V682"/>
<accession>A0A1W1V682</accession>
<protein>
    <recommendedName>
        <fullName evidence="1">Putative restriction endonuclease domain-containing protein</fullName>
    </recommendedName>
</protein>
<evidence type="ECO:0000313" key="2">
    <source>
        <dbReference type="EMBL" id="SMB88571.1"/>
    </source>
</evidence>
<organism evidence="2 3">
    <name type="scientific">Hymenobacter roseosalivarius DSM 11622</name>
    <dbReference type="NCBI Taxonomy" id="645990"/>
    <lineage>
        <taxon>Bacteria</taxon>
        <taxon>Pseudomonadati</taxon>
        <taxon>Bacteroidota</taxon>
        <taxon>Cytophagia</taxon>
        <taxon>Cytophagales</taxon>
        <taxon>Hymenobacteraceae</taxon>
        <taxon>Hymenobacter</taxon>
    </lineage>
</organism>
<dbReference type="RefSeq" id="WP_084444290.1">
    <property type="nucleotide sequence ID" value="NZ_FWWW01000051.1"/>
</dbReference>
<dbReference type="InterPro" id="IPR008538">
    <property type="entry name" value="Uma2"/>
</dbReference>
<dbReference type="STRING" id="645990.SAMN00120144_3450"/>
<dbReference type="Gene3D" id="3.90.1570.10">
    <property type="entry name" value="tt1808, chain A"/>
    <property type="match status" value="1"/>
</dbReference>
<dbReference type="InterPro" id="IPR011335">
    <property type="entry name" value="Restrct_endonuc-II-like"/>
</dbReference>
<dbReference type="SUPFAM" id="SSF52980">
    <property type="entry name" value="Restriction endonuclease-like"/>
    <property type="match status" value="1"/>
</dbReference>
<evidence type="ECO:0000313" key="3">
    <source>
        <dbReference type="Proteomes" id="UP000192266"/>
    </source>
</evidence>
<dbReference type="InterPro" id="IPR012296">
    <property type="entry name" value="Nuclease_put_TT1808"/>
</dbReference>
<dbReference type="EMBL" id="FWWW01000051">
    <property type="protein sequence ID" value="SMB88571.1"/>
    <property type="molecule type" value="Genomic_DNA"/>
</dbReference>
<dbReference type="OrthoDB" id="9808428at2"/>
<keyword evidence="3" id="KW-1185">Reference proteome</keyword>
<dbReference type="PANTHER" id="PTHR36558:SF1">
    <property type="entry name" value="RESTRICTION ENDONUCLEASE DOMAIN-CONTAINING PROTEIN-RELATED"/>
    <property type="match status" value="1"/>
</dbReference>
<evidence type="ECO:0000259" key="1">
    <source>
        <dbReference type="Pfam" id="PF05685"/>
    </source>
</evidence>
<gene>
    <name evidence="2" type="ORF">SAMN00120144_3450</name>
</gene>
<name>A0A1W1V682_9BACT</name>
<feature type="domain" description="Putative restriction endonuclease" evidence="1">
    <location>
        <begin position="20"/>
        <end position="189"/>
    </location>
</feature>
<dbReference type="CDD" id="cd06260">
    <property type="entry name" value="DUF820-like"/>
    <property type="match status" value="1"/>
</dbReference>
<sequence length="198" mass="22556">MSPITDISQLDLSKKYTCADYLTWRFDERTELIRGKMRQMSPITWRVHQQISLNLVVAIHPFLKGRTWQAYTAPFDVRLPHAAGSADAQVTTVIQPDICVIRDPQKLDELGAIGAPDWIIKIISPETMDHAVRTKFSLYEENGVLEYWLVTPGLRNVVVYLLIEDRYELGGTYYSPGPIPVQTLAGFSIEWDEVFEGV</sequence>
<dbReference type="PANTHER" id="PTHR36558">
    <property type="entry name" value="GLR1098 PROTEIN"/>
    <property type="match status" value="1"/>
</dbReference>
<dbReference type="Pfam" id="PF05685">
    <property type="entry name" value="Uma2"/>
    <property type="match status" value="1"/>
</dbReference>
<proteinExistence type="predicted"/>
<reference evidence="2 3" key="1">
    <citation type="submission" date="2017-04" db="EMBL/GenBank/DDBJ databases">
        <authorList>
            <person name="Afonso C.L."/>
            <person name="Miller P.J."/>
            <person name="Scott M.A."/>
            <person name="Spackman E."/>
            <person name="Goraichik I."/>
            <person name="Dimitrov K.M."/>
            <person name="Suarez D.L."/>
            <person name="Swayne D.E."/>
        </authorList>
    </citation>
    <scope>NUCLEOTIDE SEQUENCE [LARGE SCALE GENOMIC DNA]</scope>
    <source>
        <strain evidence="2 3">DSM 11622</strain>
    </source>
</reference>
<dbReference type="Proteomes" id="UP000192266">
    <property type="component" value="Unassembled WGS sequence"/>
</dbReference>